<name>A0ABD3HSX8_9MARC</name>
<organism evidence="2 3">
    <name type="scientific">Riccia sorocarpa</name>
    <dbReference type="NCBI Taxonomy" id="122646"/>
    <lineage>
        <taxon>Eukaryota</taxon>
        <taxon>Viridiplantae</taxon>
        <taxon>Streptophyta</taxon>
        <taxon>Embryophyta</taxon>
        <taxon>Marchantiophyta</taxon>
        <taxon>Marchantiopsida</taxon>
        <taxon>Marchantiidae</taxon>
        <taxon>Marchantiales</taxon>
        <taxon>Ricciaceae</taxon>
        <taxon>Riccia</taxon>
    </lineage>
</organism>
<proteinExistence type="predicted"/>
<evidence type="ECO:0000313" key="3">
    <source>
        <dbReference type="Proteomes" id="UP001633002"/>
    </source>
</evidence>
<sequence length="92" mass="10164">MIHDESAFVPRKSMSTTEPARASTDKRLLSLLMDEWENGGPEERKITVRLRRVRDGLTRAIPPGKFPAPEHCCTIAECGQRLTSCPAAGGKE</sequence>
<keyword evidence="3" id="KW-1185">Reference proteome</keyword>
<evidence type="ECO:0000313" key="2">
    <source>
        <dbReference type="EMBL" id="KAL3693432.1"/>
    </source>
</evidence>
<dbReference type="AlphaFoldDB" id="A0ABD3HSX8"/>
<evidence type="ECO:0000256" key="1">
    <source>
        <dbReference type="SAM" id="MobiDB-lite"/>
    </source>
</evidence>
<protein>
    <submittedName>
        <fullName evidence="2">Uncharacterized protein</fullName>
    </submittedName>
</protein>
<accession>A0ABD3HSX8</accession>
<reference evidence="2 3" key="1">
    <citation type="submission" date="2024-09" db="EMBL/GenBank/DDBJ databases">
        <title>Chromosome-scale assembly of Riccia sorocarpa.</title>
        <authorList>
            <person name="Paukszto L."/>
        </authorList>
    </citation>
    <scope>NUCLEOTIDE SEQUENCE [LARGE SCALE GENOMIC DNA]</scope>
    <source>
        <strain evidence="2">LP-2024</strain>
        <tissue evidence="2">Aerial parts of the thallus</tissue>
    </source>
</reference>
<dbReference type="EMBL" id="JBJQOH010000003">
    <property type="protein sequence ID" value="KAL3693432.1"/>
    <property type="molecule type" value="Genomic_DNA"/>
</dbReference>
<feature type="region of interest" description="Disordered" evidence="1">
    <location>
        <begin position="1"/>
        <end position="23"/>
    </location>
</feature>
<gene>
    <name evidence="2" type="ORF">R1sor_007083</name>
</gene>
<comment type="caution">
    <text evidence="2">The sequence shown here is derived from an EMBL/GenBank/DDBJ whole genome shotgun (WGS) entry which is preliminary data.</text>
</comment>
<dbReference type="Proteomes" id="UP001633002">
    <property type="component" value="Unassembled WGS sequence"/>
</dbReference>